<dbReference type="AlphaFoldDB" id="A0A2W5CWI6"/>
<accession>A0A2W5CWI6</accession>
<keyword evidence="3" id="KW-0479">Metal-binding</keyword>
<evidence type="ECO:0000256" key="5">
    <source>
        <dbReference type="ARBA" id="ARBA00037900"/>
    </source>
</evidence>
<comment type="pathway">
    <text evidence="5">Cofactor biosynthesis; nicotinate biosynthesis; nicotinate from nicotinamide: step 1/1.</text>
</comment>
<dbReference type="Gene3D" id="3.40.50.850">
    <property type="entry name" value="Isochorismatase-like"/>
    <property type="match status" value="1"/>
</dbReference>
<evidence type="ECO:0000259" key="8">
    <source>
        <dbReference type="Pfam" id="PF00857"/>
    </source>
</evidence>
<dbReference type="EMBL" id="QFNY01000211">
    <property type="protein sequence ID" value="PZO99301.1"/>
    <property type="molecule type" value="Genomic_DNA"/>
</dbReference>
<dbReference type="InterPro" id="IPR036380">
    <property type="entry name" value="Isochorismatase-like_sf"/>
</dbReference>
<proteinExistence type="inferred from homology"/>
<evidence type="ECO:0000256" key="3">
    <source>
        <dbReference type="ARBA" id="ARBA00022723"/>
    </source>
</evidence>
<dbReference type="InterPro" id="IPR000868">
    <property type="entry name" value="Isochorismatase-like_dom"/>
</dbReference>
<dbReference type="Proteomes" id="UP000249451">
    <property type="component" value="Unassembled WGS sequence"/>
</dbReference>
<organism evidence="9 10">
    <name type="scientific">Corynebacterium urealyticum</name>
    <dbReference type="NCBI Taxonomy" id="43771"/>
    <lineage>
        <taxon>Bacteria</taxon>
        <taxon>Bacillati</taxon>
        <taxon>Actinomycetota</taxon>
        <taxon>Actinomycetes</taxon>
        <taxon>Mycobacteriales</taxon>
        <taxon>Corynebacteriaceae</taxon>
        <taxon>Corynebacterium</taxon>
    </lineage>
</organism>
<sequence length="224" mass="23305">MAESAVNPQGSQAGSASQSAGAGHALIIVDVQNDFVDGSLATERGAQAAEAISKHIAGLHRYDVIVGTKDWHIDPAGHFAPEGTEPDYQDTWPVHCVAGTTGAQSHPALATDQVEAWFHKGESEPAYSGFEGHLADSLATAGEKSAAAEAERPKVLLAEWLRSRRIGQVTVVGIATDFCVRATALDAKAEGFGVTVIPRLCAPVSAAGEEATLAELREAGVEVK</sequence>
<keyword evidence="2" id="KW-0662">Pyridine nucleotide biosynthesis</keyword>
<evidence type="ECO:0000256" key="6">
    <source>
        <dbReference type="ARBA" id="ARBA00039017"/>
    </source>
</evidence>
<feature type="domain" description="Isochorismatase-like" evidence="8">
    <location>
        <begin position="25"/>
        <end position="130"/>
    </location>
</feature>
<dbReference type="SUPFAM" id="SSF52499">
    <property type="entry name" value="Isochorismatase-like hydrolases"/>
    <property type="match status" value="1"/>
</dbReference>
<reference evidence="9 10" key="1">
    <citation type="submission" date="2017-11" db="EMBL/GenBank/DDBJ databases">
        <title>Infants hospitalized years apart are colonized by the same room-sourced microbial strains.</title>
        <authorList>
            <person name="Brooks B."/>
            <person name="Olm M.R."/>
            <person name="Firek B.A."/>
            <person name="Baker R."/>
            <person name="Thomas B.C."/>
            <person name="Morowitz M.J."/>
            <person name="Banfield J.F."/>
        </authorList>
    </citation>
    <scope>NUCLEOTIDE SEQUENCE [LARGE SCALE GENOMIC DNA]</scope>
    <source>
        <strain evidence="9">S2_012_000_R3_87</strain>
    </source>
</reference>
<evidence type="ECO:0000256" key="4">
    <source>
        <dbReference type="ARBA" id="ARBA00022801"/>
    </source>
</evidence>
<feature type="domain" description="Isochorismatase-like" evidence="8">
    <location>
        <begin position="157"/>
        <end position="223"/>
    </location>
</feature>
<evidence type="ECO:0000313" key="10">
    <source>
        <dbReference type="Proteomes" id="UP000249451"/>
    </source>
</evidence>
<dbReference type="GO" id="GO:0019363">
    <property type="term" value="P:pyridine nucleotide biosynthetic process"/>
    <property type="evidence" value="ECO:0007669"/>
    <property type="project" value="UniProtKB-KW"/>
</dbReference>
<protein>
    <recommendedName>
        <fullName evidence="6">nicotinamidase</fullName>
        <ecNumber evidence="6">3.5.1.19</ecNumber>
    </recommendedName>
    <alternativeName>
        <fullName evidence="7">Nicotinamide deamidase</fullName>
    </alternativeName>
</protein>
<dbReference type="PANTHER" id="PTHR11080:SF2">
    <property type="entry name" value="LD05707P"/>
    <property type="match status" value="1"/>
</dbReference>
<dbReference type="PANTHER" id="PTHR11080">
    <property type="entry name" value="PYRAZINAMIDASE/NICOTINAMIDASE"/>
    <property type="match status" value="1"/>
</dbReference>
<comment type="caution">
    <text evidence="9">The sequence shown here is derived from an EMBL/GenBank/DDBJ whole genome shotgun (WGS) entry which is preliminary data.</text>
</comment>
<evidence type="ECO:0000256" key="7">
    <source>
        <dbReference type="ARBA" id="ARBA00043224"/>
    </source>
</evidence>
<dbReference type="EC" id="3.5.1.19" evidence="6"/>
<evidence type="ECO:0000256" key="2">
    <source>
        <dbReference type="ARBA" id="ARBA00022642"/>
    </source>
</evidence>
<keyword evidence="4" id="KW-0378">Hydrolase</keyword>
<evidence type="ECO:0000256" key="1">
    <source>
        <dbReference type="ARBA" id="ARBA00006336"/>
    </source>
</evidence>
<gene>
    <name evidence="9" type="ORF">DI609_08585</name>
</gene>
<evidence type="ECO:0000313" key="9">
    <source>
        <dbReference type="EMBL" id="PZO99301.1"/>
    </source>
</evidence>
<dbReference type="GO" id="GO:0046872">
    <property type="term" value="F:metal ion binding"/>
    <property type="evidence" value="ECO:0007669"/>
    <property type="project" value="UniProtKB-KW"/>
</dbReference>
<dbReference type="InterPro" id="IPR052347">
    <property type="entry name" value="Isochorismatase_Nicotinamidase"/>
</dbReference>
<dbReference type="Pfam" id="PF00857">
    <property type="entry name" value="Isochorismatase"/>
    <property type="match status" value="2"/>
</dbReference>
<name>A0A2W5CWI6_9CORY</name>
<dbReference type="GO" id="GO:0008936">
    <property type="term" value="F:nicotinamidase activity"/>
    <property type="evidence" value="ECO:0007669"/>
    <property type="project" value="UniProtKB-EC"/>
</dbReference>
<comment type="similarity">
    <text evidence="1">Belongs to the isochorismatase family.</text>
</comment>